<comment type="caution">
    <text evidence="1">The sequence shown here is derived from an EMBL/GenBank/DDBJ whole genome shotgun (WGS) entry which is preliminary data.</text>
</comment>
<gene>
    <name evidence="1" type="ORF">STAS_25140</name>
</gene>
<dbReference type="Proteomes" id="UP000325081">
    <property type="component" value="Unassembled WGS sequence"/>
</dbReference>
<keyword evidence="2" id="KW-1185">Reference proteome</keyword>
<name>A0A5A7QRH0_STRAF</name>
<reference evidence="2" key="1">
    <citation type="journal article" date="2019" name="Curr. Biol.">
        <title>Genome Sequence of Striga asiatica Provides Insight into the Evolution of Plant Parasitism.</title>
        <authorList>
            <person name="Yoshida S."/>
            <person name="Kim S."/>
            <person name="Wafula E.K."/>
            <person name="Tanskanen J."/>
            <person name="Kim Y.M."/>
            <person name="Honaas L."/>
            <person name="Yang Z."/>
            <person name="Spallek T."/>
            <person name="Conn C.E."/>
            <person name="Ichihashi Y."/>
            <person name="Cheong K."/>
            <person name="Cui S."/>
            <person name="Der J.P."/>
            <person name="Gundlach H."/>
            <person name="Jiao Y."/>
            <person name="Hori C."/>
            <person name="Ishida J.K."/>
            <person name="Kasahara H."/>
            <person name="Kiba T."/>
            <person name="Kim M.S."/>
            <person name="Koo N."/>
            <person name="Laohavisit A."/>
            <person name="Lee Y.H."/>
            <person name="Lumba S."/>
            <person name="McCourt P."/>
            <person name="Mortimer J.C."/>
            <person name="Mutuku J.M."/>
            <person name="Nomura T."/>
            <person name="Sasaki-Sekimoto Y."/>
            <person name="Seto Y."/>
            <person name="Wang Y."/>
            <person name="Wakatake T."/>
            <person name="Sakakibara H."/>
            <person name="Demura T."/>
            <person name="Yamaguchi S."/>
            <person name="Yoneyama K."/>
            <person name="Manabe R.I."/>
            <person name="Nelson D.C."/>
            <person name="Schulman A.H."/>
            <person name="Timko M.P."/>
            <person name="dePamphilis C.W."/>
            <person name="Choi D."/>
            <person name="Shirasu K."/>
        </authorList>
    </citation>
    <scope>NUCLEOTIDE SEQUENCE [LARGE SCALE GENOMIC DNA]</scope>
    <source>
        <strain evidence="2">cv. UVA1</strain>
    </source>
</reference>
<dbReference type="EMBL" id="BKCP01008082">
    <property type="protein sequence ID" value="GER47963.1"/>
    <property type="molecule type" value="Genomic_DNA"/>
</dbReference>
<evidence type="ECO:0000313" key="2">
    <source>
        <dbReference type="Proteomes" id="UP000325081"/>
    </source>
</evidence>
<protein>
    <submittedName>
        <fullName evidence="1">DNA mismatch repair protein MutL</fullName>
    </submittedName>
</protein>
<feature type="non-terminal residue" evidence="1">
    <location>
        <position position="583"/>
    </location>
</feature>
<organism evidence="1 2">
    <name type="scientific">Striga asiatica</name>
    <name type="common">Asiatic witchweed</name>
    <name type="synonym">Buchnera asiatica</name>
    <dbReference type="NCBI Taxonomy" id="4170"/>
    <lineage>
        <taxon>Eukaryota</taxon>
        <taxon>Viridiplantae</taxon>
        <taxon>Streptophyta</taxon>
        <taxon>Embryophyta</taxon>
        <taxon>Tracheophyta</taxon>
        <taxon>Spermatophyta</taxon>
        <taxon>Magnoliopsida</taxon>
        <taxon>eudicotyledons</taxon>
        <taxon>Gunneridae</taxon>
        <taxon>Pentapetalae</taxon>
        <taxon>asterids</taxon>
        <taxon>lamiids</taxon>
        <taxon>Lamiales</taxon>
        <taxon>Orobanchaceae</taxon>
        <taxon>Buchnereae</taxon>
        <taxon>Striga</taxon>
    </lineage>
</organism>
<dbReference type="AlphaFoldDB" id="A0A5A7QRH0"/>
<accession>A0A5A7QRH0</accession>
<proteinExistence type="predicted"/>
<sequence length="583" mass="62613">MEVVEFPFSAARGVSSSSTPAGERGIVCVDIEGGLNGWSTGGDFCGRSGCSAVAGSFENFRSLGVEWSLAVKPGTLGGGITRLRGVAFSVSLFMDRHRIQLLLLRCYQLILAGYILHSIHLSLFNEFMPVGGRLRCPFQLLFVSFLLECNRHGAFPVCFSFLSITRTLSFLVAKGIDVTFSSVTPVPLNPIERSFAAISEFEHSTADKVRGEAIDLSQHHSVELLSHPQYEMKSQPSQPQRKYSYVHLQLVWSRFQPLLTLARLYWQNTLVAVCTYFGDSASEVDLSAPSPSLVSLIFRAAEVKSDIISLLASFSLFFSNSVSSKSYVASSHVSSMGFRLGLVAESFSDTTSDDGTSSNATELELTLDDGISSNATDLELSDILLFSGALVGPSSTTVFFCASILVESCSGGSDVELVTLATSSLLSSDAFRPNASISSVTCEGSSVVSSFINASSVIFSFSTMPAMKEPSLTSSMVFIQTSVMFPVKSSAKVVFSDSSGLVAEDSSLSKSRTLVAISYSKNRKLQEFVAQHHCCSQLKHFSEMVRAVHLLPLEISCGSAGGTWSSLTEADALSSVSTCNETI</sequence>
<evidence type="ECO:0000313" key="1">
    <source>
        <dbReference type="EMBL" id="GER47963.1"/>
    </source>
</evidence>